<comment type="similarity">
    <text evidence="1">Belongs to the peptidase S33 family.</text>
</comment>
<proteinExistence type="inferred from homology"/>
<dbReference type="GO" id="GO:0016787">
    <property type="term" value="F:hydrolase activity"/>
    <property type="evidence" value="ECO:0007669"/>
    <property type="project" value="UniProtKB-KW"/>
</dbReference>
<evidence type="ECO:0000256" key="2">
    <source>
        <dbReference type="ARBA" id="ARBA00022801"/>
    </source>
</evidence>
<dbReference type="Gene3D" id="3.40.50.1820">
    <property type="entry name" value="alpha/beta hydrolase"/>
    <property type="match status" value="1"/>
</dbReference>
<dbReference type="SUPFAM" id="SSF53474">
    <property type="entry name" value="alpha/beta-Hydrolases"/>
    <property type="match status" value="1"/>
</dbReference>
<sequence>MHWDRLIGVIPAPVTSLWLGPVHGQVYYPYLPCASNLRNLTSLDTCMIDTEISHLVLSPSIRTLRRVYSSADRVMLAFDQLECVERATVLERLDIVCFGETEKEAKSMLEETASRRSNPSLLLLSLLAFTHVSIFTRASPPIHWGPCNSSSITNPAILCSFFEIPLDYYDPEAGTGRLALAKLNATQERRGSVFFNPGGPGGSGLEALDSNGETLLEVTGGFYDIVSWDPRGVGSLTIPGEIFCFNSTEEHDAFFNGTIELAGIEYTGNFTDATDIEILYSQASIMQQKYKKLGEKCLSGPSGKYLRYVGAAATVRDLVALADALDGPNQSVNYIGTSYGTLLGSWFVNMFPERVGKVILDGVVDPITFATKQISLSGGNIITDADKVYEGFVTGCALSGSQGCPIASNASSVEEVDKNIQSLLQAAHDAARKDPSVAVSSSDIRSLFLSQMYSPGGWSTFANSTYPQLVQAVGQETHKNSSLVPREPSPISMKRPSALGRRDTSFVRRANQSAGVSYTSSAIWCGDSIDQPTTAMLDVFNGIIARSRNVSRMYGGLWPAAIYKCPFWPVRSVERYRGPFNKTLANKIIVASNLFDPATPFANAQKLVDLLGQSAILVTQNGFGHTTFAAPSTCANAIAYAYMVTGKLPDGPTVCDVDAGFELFQGVNTSAILANMHVSGL</sequence>
<dbReference type="PANTHER" id="PTHR43248:SF25">
    <property type="entry name" value="AB HYDROLASE-1 DOMAIN-CONTAINING PROTEIN-RELATED"/>
    <property type="match status" value="1"/>
</dbReference>
<dbReference type="InterPro" id="IPR051601">
    <property type="entry name" value="Serine_prot/Carboxylest_S33"/>
</dbReference>
<protein>
    <recommendedName>
        <fullName evidence="4">Peptidase S33 tripeptidyl aminopeptidase-like C-terminal domain-containing protein</fullName>
    </recommendedName>
</protein>
<dbReference type="OrthoDB" id="425534at2759"/>
<evidence type="ECO:0000256" key="1">
    <source>
        <dbReference type="ARBA" id="ARBA00010088"/>
    </source>
</evidence>
<dbReference type="AlphaFoldDB" id="A0A2G8RVW3"/>
<dbReference type="STRING" id="1077348.A0A2G8RVW3"/>
<keyword evidence="6" id="KW-1185">Reference proteome</keyword>
<evidence type="ECO:0000259" key="4">
    <source>
        <dbReference type="Pfam" id="PF08386"/>
    </source>
</evidence>
<gene>
    <name evidence="5" type="ORF">GSI_11405</name>
</gene>
<dbReference type="InterPro" id="IPR013595">
    <property type="entry name" value="Pept_S33_TAP-like_C"/>
</dbReference>
<reference evidence="5 6" key="1">
    <citation type="journal article" date="2015" name="Sci. Rep.">
        <title>Chromosome-level genome map provides insights into diverse defense mechanisms in the medicinal fungus Ganoderma sinense.</title>
        <authorList>
            <person name="Zhu Y."/>
            <person name="Xu J."/>
            <person name="Sun C."/>
            <person name="Zhou S."/>
            <person name="Xu H."/>
            <person name="Nelson D.R."/>
            <person name="Qian J."/>
            <person name="Song J."/>
            <person name="Luo H."/>
            <person name="Xiang L."/>
            <person name="Li Y."/>
            <person name="Xu Z."/>
            <person name="Ji A."/>
            <person name="Wang L."/>
            <person name="Lu S."/>
            <person name="Hayward A."/>
            <person name="Sun W."/>
            <person name="Li X."/>
            <person name="Schwartz D.C."/>
            <person name="Wang Y."/>
            <person name="Chen S."/>
        </authorList>
    </citation>
    <scope>NUCLEOTIDE SEQUENCE [LARGE SCALE GENOMIC DNA]</scope>
    <source>
        <strain evidence="5 6">ZZ0214-1</strain>
    </source>
</reference>
<dbReference type="Proteomes" id="UP000230002">
    <property type="component" value="Unassembled WGS sequence"/>
</dbReference>
<evidence type="ECO:0000313" key="5">
    <source>
        <dbReference type="EMBL" id="PIL25655.1"/>
    </source>
</evidence>
<dbReference type="PANTHER" id="PTHR43248">
    <property type="entry name" value="2-SUCCINYL-6-HYDROXY-2,4-CYCLOHEXADIENE-1-CARBOXYLATE SYNTHASE"/>
    <property type="match status" value="1"/>
</dbReference>
<name>A0A2G8RVW3_9APHY</name>
<accession>A0A2G8RVW3</accession>
<comment type="caution">
    <text evidence="5">The sequence shown here is derived from an EMBL/GenBank/DDBJ whole genome shotgun (WGS) entry which is preliminary data.</text>
</comment>
<feature type="domain" description="Peptidase S33 tripeptidyl aminopeptidase-like C-terminal" evidence="4">
    <location>
        <begin position="554"/>
        <end position="655"/>
    </location>
</feature>
<dbReference type="InterPro" id="IPR029058">
    <property type="entry name" value="AB_hydrolase_fold"/>
</dbReference>
<dbReference type="EMBL" id="AYKW01000045">
    <property type="protein sequence ID" value="PIL25655.1"/>
    <property type="molecule type" value="Genomic_DNA"/>
</dbReference>
<dbReference type="Pfam" id="PF08386">
    <property type="entry name" value="Abhydrolase_4"/>
    <property type="match status" value="1"/>
</dbReference>
<organism evidence="5 6">
    <name type="scientific">Ganoderma sinense ZZ0214-1</name>
    <dbReference type="NCBI Taxonomy" id="1077348"/>
    <lineage>
        <taxon>Eukaryota</taxon>
        <taxon>Fungi</taxon>
        <taxon>Dikarya</taxon>
        <taxon>Basidiomycota</taxon>
        <taxon>Agaricomycotina</taxon>
        <taxon>Agaricomycetes</taxon>
        <taxon>Polyporales</taxon>
        <taxon>Polyporaceae</taxon>
        <taxon>Ganoderma</taxon>
    </lineage>
</organism>
<feature type="region of interest" description="Disordered" evidence="3">
    <location>
        <begin position="477"/>
        <end position="498"/>
    </location>
</feature>
<evidence type="ECO:0000256" key="3">
    <source>
        <dbReference type="SAM" id="MobiDB-lite"/>
    </source>
</evidence>
<evidence type="ECO:0000313" key="6">
    <source>
        <dbReference type="Proteomes" id="UP000230002"/>
    </source>
</evidence>
<keyword evidence="2" id="KW-0378">Hydrolase</keyword>